<protein>
    <submittedName>
        <fullName evidence="13">CDP-alcohol phosphatidyltransferase</fullName>
    </submittedName>
</protein>
<name>U4KRH5_ALTPJ</name>
<sequence length="184" mass="21606">MVIKRYFSVPNIITMSRIMLTIILYFLVNDGVFIYIYAITGFTDILDGYLARKLKTESKFGSKLDSVADMFLFVFIMYFIFIKNFNFIEKNIAVYAILLFLKLTSILITYIRFKEIAIIHTIGNKILGVFIFLIPIIIYRNNFYVEICLLVFSMVALLDEFLISILSRDFDINRKTFISSLRKK</sequence>
<dbReference type="HOGENOM" id="CLU_115797_1_0_14"/>
<evidence type="ECO:0000256" key="2">
    <source>
        <dbReference type="ARBA" id="ARBA00010441"/>
    </source>
</evidence>
<dbReference type="InterPro" id="IPR050324">
    <property type="entry name" value="CDP-alcohol_PTase-I"/>
</dbReference>
<accession>U4KRH5</accession>
<keyword evidence="3" id="KW-0444">Lipid biosynthesis</keyword>
<comment type="similarity">
    <text evidence="2 11">Belongs to the CDP-alcohol phosphatidyltransferase class-I family.</text>
</comment>
<dbReference type="STRING" id="1318466.BN85405940"/>
<organism evidence="13 14">
    <name type="scientific">Alteracholeplasma palmae (strain ATCC 49389 / J233)</name>
    <name type="common">Acholeplasma palmae</name>
    <dbReference type="NCBI Taxonomy" id="1318466"/>
    <lineage>
        <taxon>Bacteria</taxon>
        <taxon>Bacillati</taxon>
        <taxon>Mycoplasmatota</taxon>
        <taxon>Mollicutes</taxon>
        <taxon>Acholeplasmatales</taxon>
        <taxon>Acholeplasmataceae</taxon>
        <taxon>Acholeplasma</taxon>
    </lineage>
</organism>
<keyword evidence="5 12" id="KW-0812">Transmembrane</keyword>
<evidence type="ECO:0000313" key="14">
    <source>
        <dbReference type="Proteomes" id="UP000032740"/>
    </source>
</evidence>
<proteinExistence type="inferred from homology"/>
<evidence type="ECO:0000256" key="11">
    <source>
        <dbReference type="RuleBase" id="RU003750"/>
    </source>
</evidence>
<evidence type="ECO:0000313" key="13">
    <source>
        <dbReference type="EMBL" id="CCV64171.1"/>
    </source>
</evidence>
<evidence type="ECO:0000256" key="6">
    <source>
        <dbReference type="ARBA" id="ARBA00022989"/>
    </source>
</evidence>
<dbReference type="RefSeq" id="WP_026657972.1">
    <property type="nucleotide sequence ID" value="NC_022538.1"/>
</dbReference>
<comment type="subcellular location">
    <subcellularLocation>
        <location evidence="1">Membrane</location>
        <topology evidence="1">Multi-pass membrane protein</topology>
    </subcellularLocation>
</comment>
<dbReference type="GO" id="GO:0016780">
    <property type="term" value="F:phosphotransferase activity, for other substituted phosphate groups"/>
    <property type="evidence" value="ECO:0007669"/>
    <property type="project" value="InterPro"/>
</dbReference>
<keyword evidence="4 11" id="KW-0808">Transferase</keyword>
<dbReference type="Gene3D" id="1.20.120.1760">
    <property type="match status" value="1"/>
</dbReference>
<evidence type="ECO:0000256" key="5">
    <source>
        <dbReference type="ARBA" id="ARBA00022692"/>
    </source>
</evidence>
<evidence type="ECO:0000256" key="3">
    <source>
        <dbReference type="ARBA" id="ARBA00022516"/>
    </source>
</evidence>
<dbReference type="PANTHER" id="PTHR14269:SF11">
    <property type="entry name" value="CDP-DIACYLGLYCEROL--GLYCEROL-3-PHOSPHATE 3-PHOSPHATIDYLTRANSFERASE"/>
    <property type="match status" value="1"/>
</dbReference>
<evidence type="ECO:0000256" key="7">
    <source>
        <dbReference type="ARBA" id="ARBA00023098"/>
    </source>
</evidence>
<feature type="transmembrane region" description="Helical" evidence="12">
    <location>
        <begin position="118"/>
        <end position="138"/>
    </location>
</feature>
<dbReference type="InterPro" id="IPR000462">
    <property type="entry name" value="CDP-OH_P_trans"/>
</dbReference>
<evidence type="ECO:0000256" key="8">
    <source>
        <dbReference type="ARBA" id="ARBA00023136"/>
    </source>
</evidence>
<dbReference type="GO" id="GO:0016020">
    <property type="term" value="C:membrane"/>
    <property type="evidence" value="ECO:0007669"/>
    <property type="project" value="UniProtKB-SubCell"/>
</dbReference>
<dbReference type="InterPro" id="IPR043130">
    <property type="entry name" value="CDP-OH_PTrfase_TM_dom"/>
</dbReference>
<keyword evidence="7" id="KW-0443">Lipid metabolism</keyword>
<dbReference type="EMBL" id="FO681347">
    <property type="protein sequence ID" value="CCV64171.1"/>
    <property type="molecule type" value="Genomic_DNA"/>
</dbReference>
<dbReference type="Proteomes" id="UP000032740">
    <property type="component" value="Chromosome"/>
</dbReference>
<evidence type="ECO:0000256" key="1">
    <source>
        <dbReference type="ARBA" id="ARBA00004141"/>
    </source>
</evidence>
<keyword evidence="9" id="KW-0594">Phospholipid biosynthesis</keyword>
<evidence type="ECO:0000256" key="4">
    <source>
        <dbReference type="ARBA" id="ARBA00022679"/>
    </source>
</evidence>
<dbReference type="OrthoDB" id="9785031at2"/>
<keyword evidence="10" id="KW-1208">Phospholipid metabolism</keyword>
<gene>
    <name evidence="13" type="ORF">BN85405940</name>
</gene>
<dbReference type="PANTHER" id="PTHR14269">
    <property type="entry name" value="CDP-DIACYLGLYCEROL--GLYCEROL-3-PHOSPHATE 3-PHOSPHATIDYLTRANSFERASE-RELATED"/>
    <property type="match status" value="1"/>
</dbReference>
<dbReference type="InterPro" id="IPR048254">
    <property type="entry name" value="CDP_ALCOHOL_P_TRANSF_CS"/>
</dbReference>
<feature type="transmembrane region" description="Helical" evidence="12">
    <location>
        <begin position="93"/>
        <end position="111"/>
    </location>
</feature>
<feature type="transmembrane region" description="Helical" evidence="12">
    <location>
        <begin position="144"/>
        <end position="166"/>
    </location>
</feature>
<reference evidence="13 14" key="1">
    <citation type="journal article" date="2013" name="J. Mol. Microbiol. Biotechnol.">
        <title>Analysis of the Complete Genomes of Acholeplasma brassicae , A. palmae and A. laidlawii and Their Comparison to the Obligate Parasites from ' Candidatus Phytoplasma'.</title>
        <authorList>
            <person name="Kube M."/>
            <person name="Siewert C."/>
            <person name="Migdoll A.M."/>
            <person name="Duduk B."/>
            <person name="Holz S."/>
            <person name="Rabus R."/>
            <person name="Seemuller E."/>
            <person name="Mitrovic J."/>
            <person name="Muller I."/>
            <person name="Buttner C."/>
            <person name="Reinhardt R."/>
        </authorList>
    </citation>
    <scope>NUCLEOTIDE SEQUENCE [LARGE SCALE GENOMIC DNA]</scope>
    <source>
        <strain evidence="13 14">J233</strain>
    </source>
</reference>
<keyword evidence="8 12" id="KW-0472">Membrane</keyword>
<keyword evidence="14" id="KW-1185">Reference proteome</keyword>
<keyword evidence="6 12" id="KW-1133">Transmembrane helix</keyword>
<evidence type="ECO:0000256" key="10">
    <source>
        <dbReference type="ARBA" id="ARBA00023264"/>
    </source>
</evidence>
<dbReference type="PROSITE" id="PS00379">
    <property type="entry name" value="CDP_ALCOHOL_P_TRANSF"/>
    <property type="match status" value="1"/>
</dbReference>
<dbReference type="Pfam" id="PF01066">
    <property type="entry name" value="CDP-OH_P_transf"/>
    <property type="match status" value="1"/>
</dbReference>
<dbReference type="GO" id="GO:0046474">
    <property type="term" value="P:glycerophospholipid biosynthetic process"/>
    <property type="evidence" value="ECO:0007669"/>
    <property type="project" value="TreeGrafter"/>
</dbReference>
<dbReference type="AlphaFoldDB" id="U4KRH5"/>
<evidence type="ECO:0000256" key="12">
    <source>
        <dbReference type="SAM" id="Phobius"/>
    </source>
</evidence>
<evidence type="ECO:0000256" key="9">
    <source>
        <dbReference type="ARBA" id="ARBA00023209"/>
    </source>
</evidence>
<feature type="transmembrane region" description="Helical" evidence="12">
    <location>
        <begin position="64"/>
        <end position="81"/>
    </location>
</feature>
<dbReference type="KEGG" id="apal:BN85405940"/>